<keyword evidence="8" id="KW-0614">Plasmid</keyword>
<gene>
    <name evidence="8" type="ORF">D3Y57_02190</name>
</gene>
<keyword evidence="9" id="KW-1185">Reference proteome</keyword>
<evidence type="ECO:0000256" key="2">
    <source>
        <dbReference type="ARBA" id="ARBA00005568"/>
    </source>
</evidence>
<feature type="domain" description="HpcH/HpaI aldolase/citrate lyase" evidence="7">
    <location>
        <begin position="5"/>
        <end position="221"/>
    </location>
</feature>
<reference evidence="8 9" key="1">
    <citation type="submission" date="2018-09" db="EMBL/GenBank/DDBJ databases">
        <title>Sphingomonas peninsula sp. nov., isolated from fildes peninsula, Antarctic soil.</title>
        <authorList>
            <person name="Yingchao G."/>
        </authorList>
    </citation>
    <scope>NUCLEOTIDE SEQUENCE [LARGE SCALE GENOMIC DNA]</scope>
    <source>
        <strain evidence="8 9">YZ-8</strain>
        <plasmid evidence="8 9">unnamed1</plasmid>
    </source>
</reference>
<feature type="binding site" evidence="6">
    <location>
        <position position="127"/>
    </location>
    <ligand>
        <name>Mg(2+)</name>
        <dbReference type="ChEBI" id="CHEBI:18420"/>
    </ligand>
</feature>
<keyword evidence="3 6" id="KW-0479">Metal-binding</keyword>
<evidence type="ECO:0000313" key="9">
    <source>
        <dbReference type="Proteomes" id="UP000276254"/>
    </source>
</evidence>
<evidence type="ECO:0000313" key="8">
    <source>
        <dbReference type="EMBL" id="AYJ84901.1"/>
    </source>
</evidence>
<dbReference type="GO" id="GO:0016829">
    <property type="term" value="F:lyase activity"/>
    <property type="evidence" value="ECO:0007669"/>
    <property type="project" value="UniProtKB-KW"/>
</dbReference>
<dbReference type="GO" id="GO:0006107">
    <property type="term" value="P:oxaloacetate metabolic process"/>
    <property type="evidence" value="ECO:0007669"/>
    <property type="project" value="TreeGrafter"/>
</dbReference>
<feature type="binding site" evidence="5">
    <location>
        <position position="66"/>
    </location>
    <ligand>
        <name>substrate</name>
    </ligand>
</feature>
<dbReference type="InterPro" id="IPR015813">
    <property type="entry name" value="Pyrv/PenolPyrv_kinase-like_dom"/>
</dbReference>
<keyword evidence="8" id="KW-0456">Lyase</keyword>
<dbReference type="SUPFAM" id="SSF51621">
    <property type="entry name" value="Phosphoenolpyruvate/pyruvate domain"/>
    <property type="match status" value="1"/>
</dbReference>
<accession>A0A494TGF4</accession>
<evidence type="ECO:0000256" key="3">
    <source>
        <dbReference type="ARBA" id="ARBA00022723"/>
    </source>
</evidence>
<comment type="cofactor">
    <cofactor evidence="1">
        <name>Mg(2+)</name>
        <dbReference type="ChEBI" id="CHEBI:18420"/>
    </cofactor>
</comment>
<proteinExistence type="inferred from homology"/>
<organism evidence="8 9">
    <name type="scientific">Sphingomonas paeninsulae</name>
    <dbReference type="NCBI Taxonomy" id="2319844"/>
    <lineage>
        <taxon>Bacteria</taxon>
        <taxon>Pseudomonadati</taxon>
        <taxon>Pseudomonadota</taxon>
        <taxon>Alphaproteobacteria</taxon>
        <taxon>Sphingomonadales</taxon>
        <taxon>Sphingomonadaceae</taxon>
        <taxon>Sphingomonas</taxon>
    </lineage>
</organism>
<dbReference type="AlphaFoldDB" id="A0A494TGF4"/>
<comment type="similarity">
    <text evidence="2">Belongs to the HpcH/HpaI aldolase family.</text>
</comment>
<dbReference type="InterPro" id="IPR040442">
    <property type="entry name" value="Pyrv_kinase-like_dom_sf"/>
</dbReference>
<dbReference type="PANTHER" id="PTHR32308">
    <property type="entry name" value="LYASE BETA SUBUNIT, PUTATIVE (AFU_ORTHOLOGUE AFUA_4G13030)-RELATED"/>
    <property type="match status" value="1"/>
</dbReference>
<dbReference type="GO" id="GO:0000287">
    <property type="term" value="F:magnesium ion binding"/>
    <property type="evidence" value="ECO:0007669"/>
    <property type="project" value="TreeGrafter"/>
</dbReference>
<dbReference type="Proteomes" id="UP000276254">
    <property type="component" value="Plasmid unnamed1"/>
</dbReference>
<keyword evidence="4 6" id="KW-0460">Magnesium</keyword>
<evidence type="ECO:0000256" key="1">
    <source>
        <dbReference type="ARBA" id="ARBA00001946"/>
    </source>
</evidence>
<dbReference type="InterPro" id="IPR011206">
    <property type="entry name" value="Citrate_lyase_beta/mcl1/mcl2"/>
</dbReference>
<dbReference type="PIRSF" id="PIRSF015582">
    <property type="entry name" value="Cit_lyase_B"/>
    <property type="match status" value="1"/>
</dbReference>
<dbReference type="RefSeq" id="WP_121150942.1">
    <property type="nucleotide sequence ID" value="NZ_CP032828.1"/>
</dbReference>
<geneLocation type="plasmid" evidence="8">
    <name>unnamed1</name>
</geneLocation>
<dbReference type="PANTHER" id="PTHR32308:SF0">
    <property type="entry name" value="HPCH_HPAI ALDOLASE_CITRATE LYASE DOMAIN-CONTAINING PROTEIN"/>
    <property type="match status" value="1"/>
</dbReference>
<evidence type="ECO:0000259" key="7">
    <source>
        <dbReference type="Pfam" id="PF03328"/>
    </source>
</evidence>
<dbReference type="EMBL" id="CP032828">
    <property type="protein sequence ID" value="AYJ84901.1"/>
    <property type="molecule type" value="Genomic_DNA"/>
</dbReference>
<dbReference type="Pfam" id="PF03328">
    <property type="entry name" value="HpcH_HpaI"/>
    <property type="match status" value="1"/>
</dbReference>
<sequence>MMRWRSLLFVAANDDRRLAKAAQRGADAIILDLEDAVPKDDKASARELLPAAIERLVDARAQIVVRINVDWLDAFADLNAAVRPGVAAIMVPKAENRGRLAIISQIVAEIASAKGLTQVPGLIALIESPKGCDAISSIAALDTIVGLAFGSEDFSLALGVPPSPESLDLPCRLLALAAARRGVMALGVPVSIGTIKDRDAWRLGVERARLIGLNGALCIHPDQVGPANEGFRPSSVELERAERVVKAWVAAGSSGVITLDGHMIDRPVVVAAERLLAQLR</sequence>
<dbReference type="KEGG" id="spha:D3Y57_02190"/>
<protein>
    <submittedName>
        <fullName evidence="8">CoA ester lyase</fullName>
    </submittedName>
</protein>
<evidence type="ECO:0000256" key="5">
    <source>
        <dbReference type="PIRSR" id="PIRSR015582-1"/>
    </source>
</evidence>
<dbReference type="OrthoDB" id="9800547at2"/>
<name>A0A494TGF4_SPHPE</name>
<dbReference type="InterPro" id="IPR005000">
    <property type="entry name" value="Aldolase/citrate-lyase_domain"/>
</dbReference>
<feature type="binding site" evidence="5">
    <location>
        <position position="127"/>
    </location>
    <ligand>
        <name>substrate</name>
    </ligand>
</feature>
<dbReference type="Gene3D" id="3.20.20.60">
    <property type="entry name" value="Phosphoenolpyruvate-binding domains"/>
    <property type="match status" value="1"/>
</dbReference>
<evidence type="ECO:0000256" key="6">
    <source>
        <dbReference type="PIRSR" id="PIRSR015582-2"/>
    </source>
</evidence>
<evidence type="ECO:0000256" key="4">
    <source>
        <dbReference type="ARBA" id="ARBA00022842"/>
    </source>
</evidence>
<feature type="binding site" evidence="6">
    <location>
        <position position="153"/>
    </location>
    <ligand>
        <name>Mg(2+)</name>
        <dbReference type="ChEBI" id="CHEBI:18420"/>
    </ligand>
</feature>